<feature type="transmembrane region" description="Helical" evidence="1">
    <location>
        <begin position="23"/>
        <end position="44"/>
    </location>
</feature>
<feature type="transmembrane region" description="Helical" evidence="1">
    <location>
        <begin position="454"/>
        <end position="471"/>
    </location>
</feature>
<keyword evidence="1" id="KW-0472">Membrane</keyword>
<protein>
    <submittedName>
        <fullName evidence="2">Uncharacterized protein</fullName>
    </submittedName>
</protein>
<feature type="transmembrane region" description="Helical" evidence="1">
    <location>
        <begin position="105"/>
        <end position="122"/>
    </location>
</feature>
<gene>
    <name evidence="2" type="ORF">MTP08_07125</name>
</gene>
<dbReference type="RefSeq" id="WP_243577692.1">
    <property type="nucleotide sequence ID" value="NZ_CP094529.1"/>
</dbReference>
<accession>A0ABY4BP27</accession>
<evidence type="ECO:0000313" key="3">
    <source>
        <dbReference type="Proteomes" id="UP000831068"/>
    </source>
</evidence>
<feature type="transmembrane region" description="Helical" evidence="1">
    <location>
        <begin position="64"/>
        <end position="85"/>
    </location>
</feature>
<proteinExistence type="predicted"/>
<evidence type="ECO:0000313" key="2">
    <source>
        <dbReference type="EMBL" id="UOE39541.1"/>
    </source>
</evidence>
<evidence type="ECO:0000256" key="1">
    <source>
        <dbReference type="SAM" id="Phobius"/>
    </source>
</evidence>
<keyword evidence="3" id="KW-1185">Reference proteome</keyword>
<sequence length="621" mass="72463">MQKIHQFNQYLLEKYPSIWNTRIVWMLLASFGVHILFFIIGYLSHIDPVSLQKYSVKNDYFTDGVFFVHLIISILMIVGWLLMMLKNNAFKNFYPSTKGKLFAQFVQYFIIIFAGTTFFFSYKTGFRVYINQKYSDQEMVKDIDVINRSYPFLAQSLENYTLDNRLFPKPFQDLYCETDIDKIERNQKYFVYYDRVYQFYSVYSKTSFKKNKNGDFIMPEPENSLKTPIAYSEEKDNSEIYYFKKNVVDLSSYITTTGLTYYNFSNLLYDYSYQNADYDVRAVEDNSLYPYKNAENTFLKTKKAAINQKTTELLNRKKPAELEKLLKDFLEISKKYRIRTNLDAKIWAKMVYSSQNPNFEVRYFIRDYKPGNNDDDTYSAVTVDSVSASVDESGNIVSDSVKIREFNPKINEEISPKDYFKNNLTNYYYHTENIKDVLQNIDFVKNEDFVSENIHIYLWIAFFLSALIFSFRITGLKSLLFSIISAGLLALAVTLISVFYSVVANGKAEVFIPYLLLFIAFAILLPPIFNLKNLNKMVSSILINISINGFVLLLLLIFAIISIHQTADCRGEIYDHATGNKTCLTVFDSLGLGISYIILFGGFIFIYLYSSIIQKWKAMPE</sequence>
<reference evidence="2 3" key="1">
    <citation type="submission" date="2022-03" db="EMBL/GenBank/DDBJ databases">
        <title>Chryseobacterium sp. isolated from the Andong Sikhe.</title>
        <authorList>
            <person name="Won M."/>
            <person name="Kim S.-J."/>
            <person name="Kwon S.-W."/>
        </authorList>
    </citation>
    <scope>NUCLEOTIDE SEQUENCE [LARGE SCALE GENOMIC DNA]</scope>
    <source>
        <strain evidence="2 3">ADR-1</strain>
    </source>
</reference>
<name>A0ABY4BP27_9FLAO</name>
<keyword evidence="1" id="KW-1133">Transmembrane helix</keyword>
<feature type="transmembrane region" description="Helical" evidence="1">
    <location>
        <begin position="478"/>
        <end position="499"/>
    </location>
</feature>
<feature type="transmembrane region" description="Helical" evidence="1">
    <location>
        <begin position="511"/>
        <end position="529"/>
    </location>
</feature>
<dbReference type="EMBL" id="CP094529">
    <property type="protein sequence ID" value="UOE39541.1"/>
    <property type="molecule type" value="Genomic_DNA"/>
</dbReference>
<organism evidence="2 3">
    <name type="scientific">Chryseobacterium oryzae</name>
    <dbReference type="NCBI Taxonomy" id="2929799"/>
    <lineage>
        <taxon>Bacteria</taxon>
        <taxon>Pseudomonadati</taxon>
        <taxon>Bacteroidota</taxon>
        <taxon>Flavobacteriia</taxon>
        <taxon>Flavobacteriales</taxon>
        <taxon>Weeksellaceae</taxon>
        <taxon>Chryseobacterium group</taxon>
        <taxon>Chryseobacterium</taxon>
    </lineage>
</organism>
<dbReference type="Proteomes" id="UP000831068">
    <property type="component" value="Chromosome"/>
</dbReference>
<feature type="transmembrane region" description="Helical" evidence="1">
    <location>
        <begin position="584"/>
        <end position="609"/>
    </location>
</feature>
<keyword evidence="1" id="KW-0812">Transmembrane</keyword>
<feature type="transmembrane region" description="Helical" evidence="1">
    <location>
        <begin position="541"/>
        <end position="564"/>
    </location>
</feature>